<dbReference type="Pfam" id="PF08282">
    <property type="entry name" value="Hydrolase_3"/>
    <property type="match status" value="1"/>
</dbReference>
<keyword evidence="8" id="KW-1185">Reference proteome</keyword>
<keyword evidence="4" id="KW-0479">Metal-binding</keyword>
<keyword evidence="5 7" id="KW-0378">Hydrolase</keyword>
<dbReference type="SFLD" id="SFLDS00003">
    <property type="entry name" value="Haloacid_Dehalogenase"/>
    <property type="match status" value="1"/>
</dbReference>
<dbReference type="InterPro" id="IPR050793">
    <property type="entry name" value="CMP-NeuNAc_synthase"/>
</dbReference>
<dbReference type="InterPro" id="IPR010023">
    <property type="entry name" value="KdsC_fam"/>
</dbReference>
<comment type="caution">
    <text evidence="7">The sequence shown here is derived from an EMBL/GenBank/DDBJ whole genome shotgun (WGS) entry which is preliminary data.</text>
</comment>
<dbReference type="SFLD" id="SFLDG01136">
    <property type="entry name" value="C1.6:_Phosphoserine_Phosphatas"/>
    <property type="match status" value="1"/>
</dbReference>
<proteinExistence type="inferred from homology"/>
<evidence type="ECO:0000313" key="8">
    <source>
        <dbReference type="Proteomes" id="UP001500167"/>
    </source>
</evidence>
<accession>A0ABP8A1N4</accession>
<dbReference type="Proteomes" id="UP001500167">
    <property type="component" value="Unassembled WGS sequence"/>
</dbReference>
<reference evidence="8" key="1">
    <citation type="journal article" date="2019" name="Int. J. Syst. Evol. Microbiol.">
        <title>The Global Catalogue of Microorganisms (GCM) 10K type strain sequencing project: providing services to taxonomists for standard genome sequencing and annotation.</title>
        <authorList>
            <consortium name="The Broad Institute Genomics Platform"/>
            <consortium name="The Broad Institute Genome Sequencing Center for Infectious Disease"/>
            <person name="Wu L."/>
            <person name="Ma J."/>
        </authorList>
    </citation>
    <scope>NUCLEOTIDE SEQUENCE [LARGE SCALE GENOMIC DNA]</scope>
    <source>
        <strain evidence="8">JCM 16722</strain>
    </source>
</reference>
<evidence type="ECO:0000256" key="4">
    <source>
        <dbReference type="ARBA" id="ARBA00022723"/>
    </source>
</evidence>
<dbReference type="PANTHER" id="PTHR21485:SF3">
    <property type="entry name" value="N-ACYLNEURAMINATE CYTIDYLYLTRANSFERASE"/>
    <property type="match status" value="1"/>
</dbReference>
<protein>
    <submittedName>
        <fullName evidence="7">HAD-IIIA family hydrolase</fullName>
    </submittedName>
</protein>
<dbReference type="RefSeq" id="WP_346086143.1">
    <property type="nucleotide sequence ID" value="NZ_BAAAZK010000006.1"/>
</dbReference>
<sequence>MKLPKLIATDIDGVWTDGGMYYDIDFNELKKFNTLDSAGVLFAKALDIPVVIITGEQTEIVRRRAIKLNIERYYLGVKDKLTLLEEVCSELNIALEDVAYIGDDLNDIEVLENVGFSACPSSAPSYIKEICSHICEKKGGEGVFREFVEYIIGEDLIKELIRHKVKLNRQ</sequence>
<dbReference type="SUPFAM" id="SSF56784">
    <property type="entry name" value="HAD-like"/>
    <property type="match status" value="1"/>
</dbReference>
<evidence type="ECO:0000256" key="2">
    <source>
        <dbReference type="ARBA" id="ARBA00005893"/>
    </source>
</evidence>
<evidence type="ECO:0000313" key="7">
    <source>
        <dbReference type="EMBL" id="GAA4175717.1"/>
    </source>
</evidence>
<dbReference type="CDD" id="cd01630">
    <property type="entry name" value="HAD_KDO-like"/>
    <property type="match status" value="1"/>
</dbReference>
<evidence type="ECO:0000256" key="5">
    <source>
        <dbReference type="ARBA" id="ARBA00022801"/>
    </source>
</evidence>
<dbReference type="GO" id="GO:0016787">
    <property type="term" value="F:hydrolase activity"/>
    <property type="evidence" value="ECO:0007669"/>
    <property type="project" value="UniProtKB-KW"/>
</dbReference>
<dbReference type="SFLD" id="SFLDG01138">
    <property type="entry name" value="C1.6.2:_Deoxy-d-mannose-octulo"/>
    <property type="match status" value="1"/>
</dbReference>
<dbReference type="InterPro" id="IPR023214">
    <property type="entry name" value="HAD_sf"/>
</dbReference>
<dbReference type="Gene3D" id="3.40.50.1000">
    <property type="entry name" value="HAD superfamily/HAD-like"/>
    <property type="match status" value="1"/>
</dbReference>
<evidence type="ECO:0000256" key="6">
    <source>
        <dbReference type="ARBA" id="ARBA00022842"/>
    </source>
</evidence>
<comment type="cofactor">
    <cofactor evidence="1">
        <name>Mg(2+)</name>
        <dbReference type="ChEBI" id="CHEBI:18420"/>
    </cofactor>
</comment>
<name>A0ABP8A1N4_9SPHI</name>
<gene>
    <name evidence="7" type="ORF">GCM10022218_21890</name>
</gene>
<dbReference type="NCBIfam" id="TIGR01670">
    <property type="entry name" value="KdsC-phosphatas"/>
    <property type="match status" value="1"/>
</dbReference>
<evidence type="ECO:0000256" key="1">
    <source>
        <dbReference type="ARBA" id="ARBA00001946"/>
    </source>
</evidence>
<comment type="similarity">
    <text evidence="2">Belongs to the KdsC family.</text>
</comment>
<dbReference type="PIRSF" id="PIRSF006118">
    <property type="entry name" value="KDO8-P_Ptase"/>
    <property type="match status" value="1"/>
</dbReference>
<dbReference type="InterPro" id="IPR036412">
    <property type="entry name" value="HAD-like_sf"/>
</dbReference>
<organism evidence="7 8">
    <name type="scientific">Sphingobacterium ginsenosidimutans</name>
    <dbReference type="NCBI Taxonomy" id="687845"/>
    <lineage>
        <taxon>Bacteria</taxon>
        <taxon>Pseudomonadati</taxon>
        <taxon>Bacteroidota</taxon>
        <taxon>Sphingobacteriia</taxon>
        <taxon>Sphingobacteriales</taxon>
        <taxon>Sphingobacteriaceae</taxon>
        <taxon>Sphingobacterium</taxon>
    </lineage>
</organism>
<evidence type="ECO:0000256" key="3">
    <source>
        <dbReference type="ARBA" id="ARBA00011881"/>
    </source>
</evidence>
<comment type="subunit">
    <text evidence="3">Homotetramer.</text>
</comment>
<dbReference type="EMBL" id="BAAAZK010000006">
    <property type="protein sequence ID" value="GAA4175717.1"/>
    <property type="molecule type" value="Genomic_DNA"/>
</dbReference>
<dbReference type="PANTHER" id="PTHR21485">
    <property type="entry name" value="HAD SUPERFAMILY MEMBERS CMAS AND KDSC"/>
    <property type="match status" value="1"/>
</dbReference>
<keyword evidence="6" id="KW-0460">Magnesium</keyword>